<dbReference type="EMBL" id="JXYQ01000064">
    <property type="protein sequence ID" value="KJA09373.1"/>
    <property type="molecule type" value="Genomic_DNA"/>
</dbReference>
<feature type="domain" description="ABC-three component systems C-terminal" evidence="1">
    <location>
        <begin position="227"/>
        <end position="355"/>
    </location>
</feature>
<accession>A0A0D7K896</accession>
<evidence type="ECO:0000313" key="2">
    <source>
        <dbReference type="EMBL" id="KJA09373.1"/>
    </source>
</evidence>
<protein>
    <recommendedName>
        <fullName evidence="1">ABC-three component systems C-terminal domain-containing protein</fullName>
    </recommendedName>
</protein>
<dbReference type="Proteomes" id="UP000032566">
    <property type="component" value="Unassembled WGS sequence"/>
</dbReference>
<comment type="caution">
    <text evidence="2">The sequence shown here is derived from an EMBL/GenBank/DDBJ whole genome shotgun (WGS) entry which is preliminary data.</text>
</comment>
<dbReference type="PATRIC" id="fig|80878.5.peg.3292"/>
<sequence length="357" mass="39692">MISSSPLPTPAGGTAASADVVAAGLAIPPIERIRIFSDSQWEDFVLEWADSLRDQYGTVERCGGAGDMGRDIIAFDKADPMVWDNYQCKHYKAGLAPGDIWVELGKLVYYTHTNEYTYPRRYFFVAPQGAGTKLSNLLRKADKLKAQLIDNWDKHCRNGITSTALVELDATLRSYLDGLDFSIFEAVPPLRIIDQHAKTRWYATRFGGGLPARPKVVAPPATVAAHEVTYVRSLLDAYGDHLKCALPTVADLGQHDDVREHFNDARLEFYSAEALRAFSRDTLPPGAFEELQSELHGGIKDEMRGEHSDGYRRVLSVVKTAKLLPITDHALKERLSTHDRGGICHQLANDGKVKWVK</sequence>
<name>A0A0D7K896_9BURK</name>
<proteinExistence type="predicted"/>
<evidence type="ECO:0000313" key="3">
    <source>
        <dbReference type="Proteomes" id="UP000032566"/>
    </source>
</evidence>
<dbReference type="RefSeq" id="WP_044401297.1">
    <property type="nucleotide sequence ID" value="NZ_JXYQ01000064.1"/>
</dbReference>
<reference evidence="2 3" key="1">
    <citation type="submission" date="2014-12" db="EMBL/GenBank/DDBJ databases">
        <title>Isolation of bacteria from lake water.</title>
        <authorList>
            <person name="Sheng K.-Y."/>
            <person name="Chin P.-S."/>
            <person name="Chan K.-G."/>
            <person name="Tan G.S."/>
        </authorList>
    </citation>
    <scope>NUCLEOTIDE SEQUENCE [LARGE SCALE GENOMIC DNA]</scope>
    <source>
        <strain evidence="2 3">KY4</strain>
    </source>
</reference>
<dbReference type="AlphaFoldDB" id="A0A0D7K896"/>
<dbReference type="Pfam" id="PF20282">
    <property type="entry name" value="CTD6"/>
    <property type="match status" value="1"/>
</dbReference>
<gene>
    <name evidence="2" type="ORF">RP29_16845</name>
</gene>
<dbReference type="STRING" id="80878.RP29_16845"/>
<evidence type="ECO:0000259" key="1">
    <source>
        <dbReference type="Pfam" id="PF20282"/>
    </source>
</evidence>
<dbReference type="InterPro" id="IPR046914">
    <property type="entry name" value="ABC-3C_CTD6"/>
</dbReference>
<dbReference type="OrthoDB" id="3242664at2"/>
<organism evidence="2 3">
    <name type="scientific">Acidovorax temperans</name>
    <dbReference type="NCBI Taxonomy" id="80878"/>
    <lineage>
        <taxon>Bacteria</taxon>
        <taxon>Pseudomonadati</taxon>
        <taxon>Pseudomonadota</taxon>
        <taxon>Betaproteobacteria</taxon>
        <taxon>Burkholderiales</taxon>
        <taxon>Comamonadaceae</taxon>
        <taxon>Acidovorax</taxon>
    </lineage>
</organism>
<keyword evidence="3" id="KW-1185">Reference proteome</keyword>